<dbReference type="Proteomes" id="UP001499959">
    <property type="component" value="Unassembled WGS sequence"/>
</dbReference>
<sequence>MAKARHASEVRRFTDIPNVGPATAGDFERLGLRAPAELARCDGFALYHRLCEITGVRHDPCVIDVFLAAVDFMQGAPARPWWHYTPQRKAALERG</sequence>
<organism evidence="1 2">
    <name type="scientific">Lysobacter hankyongensis</name>
    <dbReference type="NCBI Taxonomy" id="1176535"/>
    <lineage>
        <taxon>Bacteria</taxon>
        <taxon>Pseudomonadati</taxon>
        <taxon>Pseudomonadota</taxon>
        <taxon>Gammaproteobacteria</taxon>
        <taxon>Lysobacterales</taxon>
        <taxon>Lysobacteraceae</taxon>
        <taxon>Lysobacter</taxon>
    </lineage>
</organism>
<evidence type="ECO:0008006" key="3">
    <source>
        <dbReference type="Google" id="ProtNLM"/>
    </source>
</evidence>
<proteinExistence type="predicted"/>
<keyword evidence="2" id="KW-1185">Reference proteome</keyword>
<protein>
    <recommendedName>
        <fullName evidence="3">Mitomycin resistance protein</fullName>
    </recommendedName>
</protein>
<evidence type="ECO:0000313" key="1">
    <source>
        <dbReference type="EMBL" id="GAA4783740.1"/>
    </source>
</evidence>
<dbReference type="EMBL" id="BAABJE010000001">
    <property type="protein sequence ID" value="GAA4783740.1"/>
    <property type="molecule type" value="Genomic_DNA"/>
</dbReference>
<dbReference type="RefSeq" id="WP_345301731.1">
    <property type="nucleotide sequence ID" value="NZ_BAABJE010000001.1"/>
</dbReference>
<dbReference type="Pfam" id="PF11731">
    <property type="entry name" value="Cdd1"/>
    <property type="match status" value="1"/>
</dbReference>
<accession>A0ABP9AMX3</accession>
<reference evidence="2" key="1">
    <citation type="journal article" date="2019" name="Int. J. Syst. Evol. Microbiol.">
        <title>The Global Catalogue of Microorganisms (GCM) 10K type strain sequencing project: providing services to taxonomists for standard genome sequencing and annotation.</title>
        <authorList>
            <consortium name="The Broad Institute Genomics Platform"/>
            <consortium name="The Broad Institute Genome Sequencing Center for Infectious Disease"/>
            <person name="Wu L."/>
            <person name="Ma J."/>
        </authorList>
    </citation>
    <scope>NUCLEOTIDE SEQUENCE [LARGE SCALE GENOMIC DNA]</scope>
    <source>
        <strain evidence="2">JCM 18204</strain>
    </source>
</reference>
<dbReference type="Gene3D" id="1.10.150.20">
    <property type="entry name" value="5' to 3' exonuclease, C-terminal subdomain"/>
    <property type="match status" value="1"/>
</dbReference>
<gene>
    <name evidence="1" type="ORF">GCM10023307_05540</name>
</gene>
<evidence type="ECO:0000313" key="2">
    <source>
        <dbReference type="Proteomes" id="UP001499959"/>
    </source>
</evidence>
<comment type="caution">
    <text evidence="1">The sequence shown here is derived from an EMBL/GenBank/DDBJ whole genome shotgun (WGS) entry which is preliminary data.</text>
</comment>
<name>A0ABP9AMX3_9GAMM</name>
<dbReference type="InterPro" id="IPR021725">
    <property type="entry name" value="Cdd1"/>
</dbReference>